<dbReference type="InterPro" id="IPR053733">
    <property type="entry name" value="Heme_Transport_Util_sf"/>
</dbReference>
<protein>
    <submittedName>
        <fullName evidence="1">Uncharacterized protein</fullName>
    </submittedName>
</protein>
<sequence length="147" mass="16270">MSAAASTDTPRTQRLRDFLSAAGTLGTLRFVAVSPGVVLETIGRLDYSTSTFAVPGRGHFLSVASEDRLFECHINTDEVQAVSLSQEPAKVGAHDVYVMRFLGEHDKRLLSCMLMWDPSQGPGHYLADAVQRFTELRERHNGRFTLC</sequence>
<dbReference type="OrthoDB" id="10266716at2759"/>
<dbReference type="AlphaFoldDB" id="A0A2V3IJC8"/>
<evidence type="ECO:0000313" key="1">
    <source>
        <dbReference type="EMBL" id="PXF42171.1"/>
    </source>
</evidence>
<keyword evidence="2" id="KW-1185">Reference proteome</keyword>
<dbReference type="EMBL" id="NBIV01000174">
    <property type="protein sequence ID" value="PXF42171.1"/>
    <property type="molecule type" value="Genomic_DNA"/>
</dbReference>
<dbReference type="Gene3D" id="3.40.1570.10">
    <property type="entry name" value="HemS/ChuS/ChuX like domains"/>
    <property type="match status" value="1"/>
</dbReference>
<dbReference type="Proteomes" id="UP000247409">
    <property type="component" value="Unassembled WGS sequence"/>
</dbReference>
<comment type="caution">
    <text evidence="1">The sequence shown here is derived from an EMBL/GenBank/DDBJ whole genome shotgun (WGS) entry which is preliminary data.</text>
</comment>
<reference evidence="1 2" key="1">
    <citation type="journal article" date="2018" name="Mol. Biol. Evol.">
        <title>Analysis of the draft genome of the red seaweed Gracilariopsis chorda provides insights into genome size evolution in Rhodophyta.</title>
        <authorList>
            <person name="Lee J."/>
            <person name="Yang E.C."/>
            <person name="Graf L."/>
            <person name="Yang J.H."/>
            <person name="Qiu H."/>
            <person name="Zel Zion U."/>
            <person name="Chan C.X."/>
            <person name="Stephens T.G."/>
            <person name="Weber A.P.M."/>
            <person name="Boo G.H."/>
            <person name="Boo S.M."/>
            <person name="Kim K.M."/>
            <person name="Shin Y."/>
            <person name="Jung M."/>
            <person name="Lee S.J."/>
            <person name="Yim H.S."/>
            <person name="Lee J.H."/>
            <person name="Bhattacharya D."/>
            <person name="Yoon H.S."/>
        </authorList>
    </citation>
    <scope>NUCLEOTIDE SEQUENCE [LARGE SCALE GENOMIC DNA]</scope>
    <source>
        <strain evidence="1 2">SKKU-2015</strain>
        <tissue evidence="1">Whole body</tissue>
    </source>
</reference>
<evidence type="ECO:0000313" key="2">
    <source>
        <dbReference type="Proteomes" id="UP000247409"/>
    </source>
</evidence>
<organism evidence="1 2">
    <name type="scientific">Gracilariopsis chorda</name>
    <dbReference type="NCBI Taxonomy" id="448386"/>
    <lineage>
        <taxon>Eukaryota</taxon>
        <taxon>Rhodophyta</taxon>
        <taxon>Florideophyceae</taxon>
        <taxon>Rhodymeniophycidae</taxon>
        <taxon>Gracilariales</taxon>
        <taxon>Gracilariaceae</taxon>
        <taxon>Gracilariopsis</taxon>
    </lineage>
</organism>
<gene>
    <name evidence="1" type="ORF">BWQ96_08091</name>
</gene>
<name>A0A2V3IJC8_9FLOR</name>
<accession>A0A2V3IJC8</accession>
<proteinExistence type="predicted"/>